<keyword evidence="3 7" id="KW-0889">Transcription antitermination</keyword>
<evidence type="ECO:0000256" key="5">
    <source>
        <dbReference type="ARBA" id="ARBA00023015"/>
    </source>
</evidence>
<dbReference type="InterPro" id="IPR012340">
    <property type="entry name" value="NA-bd_OB-fold"/>
</dbReference>
<dbReference type="HAMAP" id="MF_00945_B">
    <property type="entry name" value="NusA_B"/>
    <property type="match status" value="1"/>
</dbReference>
<dbReference type="SUPFAM" id="SSF69705">
    <property type="entry name" value="Transcription factor NusA, N-terminal domain"/>
    <property type="match status" value="1"/>
</dbReference>
<evidence type="ECO:0000256" key="1">
    <source>
        <dbReference type="ARBA" id="ARBA00022472"/>
    </source>
</evidence>
<dbReference type="Pfam" id="PF26594">
    <property type="entry name" value="KH_NusA_2nd"/>
    <property type="match status" value="1"/>
</dbReference>
<dbReference type="PANTHER" id="PTHR22648">
    <property type="entry name" value="TRANSCRIPTION TERMINATION FACTOR NUSA"/>
    <property type="match status" value="1"/>
</dbReference>
<keyword evidence="6 7" id="KW-0804">Transcription</keyword>
<dbReference type="RefSeq" id="WP_148972274.1">
    <property type="nucleotide sequence ID" value="NZ_CP043314.1"/>
</dbReference>
<evidence type="ECO:0000259" key="9">
    <source>
        <dbReference type="SMART" id="SM00322"/>
    </source>
</evidence>
<dbReference type="SUPFAM" id="SSF50249">
    <property type="entry name" value="Nucleic acid-binding proteins"/>
    <property type="match status" value="1"/>
</dbReference>
<keyword evidence="2 7" id="KW-0963">Cytoplasm</keyword>
<dbReference type="SUPFAM" id="SSF54814">
    <property type="entry name" value="Prokaryotic type KH domain (KH-domain type II)"/>
    <property type="match status" value="2"/>
</dbReference>
<reference evidence="10 11" key="1">
    <citation type="submission" date="2019-08" db="EMBL/GenBank/DDBJ databases">
        <title>Highly reduced genomes of protist endosymbionts show evolutionary convergence.</title>
        <authorList>
            <person name="George E."/>
            <person name="Husnik F."/>
            <person name="Tashyreva D."/>
            <person name="Prokopchuk G."/>
            <person name="Horak A."/>
            <person name="Kwong W.K."/>
            <person name="Lukes J."/>
            <person name="Keeling P.J."/>
        </authorList>
    </citation>
    <scope>NUCLEOTIDE SEQUENCE [LARGE SCALE GENOMIC DNA]</scope>
    <source>
        <strain evidence="10">1604HC</strain>
    </source>
</reference>
<comment type="subcellular location">
    <subcellularLocation>
        <location evidence="7">Cytoplasm</location>
    </subcellularLocation>
</comment>
<dbReference type="GO" id="GO:0006353">
    <property type="term" value="P:DNA-templated transcription termination"/>
    <property type="evidence" value="ECO:0007669"/>
    <property type="project" value="UniProtKB-UniRule"/>
</dbReference>
<comment type="similarity">
    <text evidence="7">Belongs to the NusA family.</text>
</comment>
<dbReference type="InterPro" id="IPR025249">
    <property type="entry name" value="TF_NusA_KH_1st"/>
</dbReference>
<feature type="region of interest" description="Disordered" evidence="8">
    <location>
        <begin position="503"/>
        <end position="594"/>
    </location>
</feature>
<dbReference type="InterPro" id="IPR013735">
    <property type="entry name" value="TF_NusA_N"/>
</dbReference>
<dbReference type="CDD" id="cd02134">
    <property type="entry name" value="KH-II_NusA_rpt1"/>
    <property type="match status" value="1"/>
</dbReference>
<organism evidence="10 11">
    <name type="scientific">Candidatus Nesciobacter abundans</name>
    <dbReference type="NCBI Taxonomy" id="2601668"/>
    <lineage>
        <taxon>Bacteria</taxon>
        <taxon>Pseudomonadati</taxon>
        <taxon>Pseudomonadota</taxon>
        <taxon>Alphaproteobacteria</taxon>
        <taxon>Holosporales</taxon>
        <taxon>Holosporaceae</taxon>
        <taxon>Candidatus Nesciobacter</taxon>
    </lineage>
</organism>
<dbReference type="InterPro" id="IPR030842">
    <property type="entry name" value="TF_NusA_bacterial"/>
</dbReference>
<dbReference type="InterPro" id="IPR015946">
    <property type="entry name" value="KH_dom-like_a/b"/>
</dbReference>
<dbReference type="InterPro" id="IPR010213">
    <property type="entry name" value="TF_NusA"/>
</dbReference>
<comment type="function">
    <text evidence="7">Participates in both transcription termination and antitermination.</text>
</comment>
<evidence type="ECO:0000256" key="8">
    <source>
        <dbReference type="SAM" id="MobiDB-lite"/>
    </source>
</evidence>
<feature type="compositionally biased region" description="Acidic residues" evidence="8">
    <location>
        <begin position="564"/>
        <end position="581"/>
    </location>
</feature>
<dbReference type="Gene3D" id="3.30.1480.10">
    <property type="entry name" value="NusA, N-terminal domain"/>
    <property type="match status" value="1"/>
</dbReference>
<dbReference type="GO" id="GO:0005829">
    <property type="term" value="C:cytosol"/>
    <property type="evidence" value="ECO:0007669"/>
    <property type="project" value="TreeGrafter"/>
</dbReference>
<accession>A0A5C0UHI3</accession>
<dbReference type="SMART" id="SM00322">
    <property type="entry name" value="KH"/>
    <property type="match status" value="2"/>
</dbReference>
<dbReference type="InterPro" id="IPR004087">
    <property type="entry name" value="KH_dom"/>
</dbReference>
<feature type="domain" description="K Homology" evidence="9">
    <location>
        <begin position="251"/>
        <end position="324"/>
    </location>
</feature>
<sequence length="594" mass="67560">MHTNPKSKKNVKANEEQNIDTRDVLQSITEVSRERGLSEDSVIEMFEDAMRRLLSRANGNVPVSVKINRKAQNIEAYLIKDVVEEPKYKNEVSLEDALKLDPEAEIEGTVNDAIDIEQVQKLLNSRTLAFNARKSLEKNLTVLEKEKEYEYFREKVGEFFLSPVKRREDRYVVLDLIMGEGYLFNSDVIDGEKFRVNQKIKACIKEVKQSVFGIQVLLTRTSPEFLGKLFEEAVPEIQHNIITIKSIARSAGNRSKIAVHSNDPEIDPVGACIGKGNMRIRSVEDQISKEKIDIVRWSENTDVFLVNALGKRIDALRVIKDEDNSEFDIVVRDEDYYKVIGSKGQNIRLIKDLVGCNITIIPESKYSNLKQETIEELAEIGVSEIFAENLYESGIPAYEFLAYATDEEMLEYQSDLSENEMDEIRTKAFDKNKTNQIKTLKEDFESTLDIDLHEKIGFYEACSLSEKEIYENIELVSLSPEELNEILSDYSIEDCAEIIKTFANKPENSQNEDTNEDSISSQNESDTNANDDDKTNKEELSSENTSTPEESDQHETDNSSASVDSEEISSDISEEVSEVSEEAEKSNEKIEEVS</sequence>
<comment type="subunit">
    <text evidence="7">Monomer. Binds directly to the core enzyme of the DNA-dependent RNA polymerase and to nascent RNA.</text>
</comment>
<dbReference type="GO" id="GO:0003723">
    <property type="term" value="F:RNA binding"/>
    <property type="evidence" value="ECO:0007669"/>
    <property type="project" value="UniProtKB-UniRule"/>
</dbReference>
<dbReference type="OrthoDB" id="9807233at2"/>
<dbReference type="InterPro" id="IPR009019">
    <property type="entry name" value="KH_sf_prok-type"/>
</dbReference>
<dbReference type="KEGG" id="nabu:FZC36_01740"/>
<evidence type="ECO:0000313" key="10">
    <source>
        <dbReference type="EMBL" id="QEK39151.1"/>
    </source>
</evidence>
<evidence type="ECO:0000313" key="11">
    <source>
        <dbReference type="Proteomes" id="UP000324924"/>
    </source>
</evidence>
<dbReference type="NCBIfam" id="TIGR01953">
    <property type="entry name" value="NusA"/>
    <property type="match status" value="1"/>
</dbReference>
<evidence type="ECO:0000256" key="2">
    <source>
        <dbReference type="ARBA" id="ARBA00022490"/>
    </source>
</evidence>
<gene>
    <name evidence="7 10" type="primary">nusA</name>
    <name evidence="10" type="ORF">FZC36_01740</name>
</gene>
<dbReference type="FunFam" id="3.30.300.20:FF:000002">
    <property type="entry name" value="Transcription termination/antitermination protein NusA"/>
    <property type="match status" value="1"/>
</dbReference>
<dbReference type="Proteomes" id="UP000324924">
    <property type="component" value="Chromosome"/>
</dbReference>
<proteinExistence type="inferred from homology"/>
<dbReference type="EMBL" id="CP043314">
    <property type="protein sequence ID" value="QEK39151.1"/>
    <property type="molecule type" value="Genomic_DNA"/>
</dbReference>
<dbReference type="Gene3D" id="2.40.50.140">
    <property type="entry name" value="Nucleic acid-binding proteins"/>
    <property type="match status" value="1"/>
</dbReference>
<keyword evidence="1 7" id="KW-0806">Transcription termination</keyword>
<evidence type="ECO:0000256" key="4">
    <source>
        <dbReference type="ARBA" id="ARBA00022884"/>
    </source>
</evidence>
<dbReference type="InterPro" id="IPR058582">
    <property type="entry name" value="KH_NusA_2nd"/>
</dbReference>
<keyword evidence="4 7" id="KW-0694">RNA-binding</keyword>
<name>A0A5C0UHI3_9PROT</name>
<dbReference type="Pfam" id="PF08529">
    <property type="entry name" value="NusA_N"/>
    <property type="match status" value="1"/>
</dbReference>
<dbReference type="GO" id="GO:0003700">
    <property type="term" value="F:DNA-binding transcription factor activity"/>
    <property type="evidence" value="ECO:0007669"/>
    <property type="project" value="InterPro"/>
</dbReference>
<dbReference type="Gene3D" id="3.30.300.20">
    <property type="match status" value="2"/>
</dbReference>
<dbReference type="AlphaFoldDB" id="A0A5C0UHI3"/>
<keyword evidence="5 7" id="KW-0805">Transcription regulation</keyword>
<dbReference type="PANTHER" id="PTHR22648:SF0">
    <property type="entry name" value="TRANSCRIPTION TERMINATION_ANTITERMINATION PROTEIN NUSA"/>
    <property type="match status" value="1"/>
</dbReference>
<dbReference type="GO" id="GO:0031564">
    <property type="term" value="P:transcription antitermination"/>
    <property type="evidence" value="ECO:0007669"/>
    <property type="project" value="UniProtKB-UniRule"/>
</dbReference>
<feature type="compositionally biased region" description="Basic and acidic residues" evidence="8">
    <location>
        <begin position="582"/>
        <end position="594"/>
    </location>
</feature>
<dbReference type="InterPro" id="IPR036555">
    <property type="entry name" value="NusA_N_sf"/>
</dbReference>
<feature type="domain" description="K Homology" evidence="9">
    <location>
        <begin position="325"/>
        <end position="379"/>
    </location>
</feature>
<feature type="compositionally biased region" description="Polar residues" evidence="8">
    <location>
        <begin position="506"/>
        <end position="525"/>
    </location>
</feature>
<evidence type="ECO:0000256" key="3">
    <source>
        <dbReference type="ARBA" id="ARBA00022814"/>
    </source>
</evidence>
<evidence type="ECO:0000256" key="6">
    <source>
        <dbReference type="ARBA" id="ARBA00023163"/>
    </source>
</evidence>
<keyword evidence="11" id="KW-1185">Reference proteome</keyword>
<dbReference type="Pfam" id="PF13184">
    <property type="entry name" value="KH_NusA_1st"/>
    <property type="match status" value="1"/>
</dbReference>
<feature type="compositionally biased region" description="Basic and acidic residues" evidence="8">
    <location>
        <begin position="531"/>
        <end position="540"/>
    </location>
</feature>
<evidence type="ECO:0000256" key="7">
    <source>
        <dbReference type="HAMAP-Rule" id="MF_00945"/>
    </source>
</evidence>
<protein>
    <recommendedName>
        <fullName evidence="7">Transcription termination/antitermination protein NusA</fullName>
    </recommendedName>
</protein>
<dbReference type="PROSITE" id="PS50084">
    <property type="entry name" value="KH_TYPE_1"/>
    <property type="match status" value="1"/>
</dbReference>